<dbReference type="Proteomes" id="UP000009096">
    <property type="component" value="Chromosome 7"/>
</dbReference>
<dbReference type="EMBL" id="DS022249">
    <property type="protein sequence ID" value="EWG46678.1"/>
    <property type="molecule type" value="Genomic_DNA"/>
</dbReference>
<name>W7M522_GIBM7</name>
<reference evidence="1 2" key="1">
    <citation type="journal article" date="2010" name="Nature">
        <title>Comparative genomics reveals mobile pathogenicity chromosomes in Fusarium.</title>
        <authorList>
            <person name="Ma L.J."/>
            <person name="van der Does H.C."/>
            <person name="Borkovich K.A."/>
            <person name="Coleman J.J."/>
            <person name="Daboussi M.J."/>
            <person name="Di Pietro A."/>
            <person name="Dufresne M."/>
            <person name="Freitag M."/>
            <person name="Grabherr M."/>
            <person name="Henrissat B."/>
            <person name="Houterman P.M."/>
            <person name="Kang S."/>
            <person name="Shim W.B."/>
            <person name="Woloshuk C."/>
            <person name="Xie X."/>
            <person name="Xu J.R."/>
            <person name="Antoniw J."/>
            <person name="Baker S.E."/>
            <person name="Bluhm B.H."/>
            <person name="Breakspear A."/>
            <person name="Brown D.W."/>
            <person name="Butchko R.A."/>
            <person name="Chapman S."/>
            <person name="Coulson R."/>
            <person name="Coutinho P.M."/>
            <person name="Danchin E.G."/>
            <person name="Diener A."/>
            <person name="Gale L.R."/>
            <person name="Gardiner D.M."/>
            <person name="Goff S."/>
            <person name="Hammond-Kosack K.E."/>
            <person name="Hilburn K."/>
            <person name="Hua-Van A."/>
            <person name="Jonkers W."/>
            <person name="Kazan K."/>
            <person name="Kodira C.D."/>
            <person name="Koehrsen M."/>
            <person name="Kumar L."/>
            <person name="Lee Y.H."/>
            <person name="Li L."/>
            <person name="Manners J.M."/>
            <person name="Miranda-Saavedra D."/>
            <person name="Mukherjee M."/>
            <person name="Park G."/>
            <person name="Park J."/>
            <person name="Park S.Y."/>
            <person name="Proctor R.H."/>
            <person name="Regev A."/>
            <person name="Ruiz-Roldan M.C."/>
            <person name="Sain D."/>
            <person name="Sakthikumar S."/>
            <person name="Sykes S."/>
            <person name="Schwartz D.C."/>
            <person name="Turgeon B.G."/>
            <person name="Wapinski I."/>
            <person name="Yoder O."/>
            <person name="Young S."/>
            <person name="Zeng Q."/>
            <person name="Zhou S."/>
            <person name="Galagan J."/>
            <person name="Cuomo C.A."/>
            <person name="Kistler H.C."/>
            <person name="Rep M."/>
        </authorList>
    </citation>
    <scope>NUCLEOTIDE SEQUENCE [LARGE SCALE GENOMIC DNA]</scope>
    <source>
        <strain evidence="2">M3125 / FGSC 7600</strain>
    </source>
</reference>
<dbReference type="AlphaFoldDB" id="W7M522"/>
<organism evidence="1 2">
    <name type="scientific">Gibberella moniliformis (strain M3125 / FGSC 7600)</name>
    <name type="common">Maize ear and stalk rot fungus</name>
    <name type="synonym">Fusarium verticillioides</name>
    <dbReference type="NCBI Taxonomy" id="334819"/>
    <lineage>
        <taxon>Eukaryota</taxon>
        <taxon>Fungi</taxon>
        <taxon>Dikarya</taxon>
        <taxon>Ascomycota</taxon>
        <taxon>Pezizomycotina</taxon>
        <taxon>Sordariomycetes</taxon>
        <taxon>Hypocreomycetidae</taxon>
        <taxon>Hypocreales</taxon>
        <taxon>Nectriaceae</taxon>
        <taxon>Fusarium</taxon>
        <taxon>Fusarium fujikuroi species complex</taxon>
    </lineage>
</organism>
<proteinExistence type="predicted"/>
<gene>
    <name evidence="1" type="ORF">FVEG_16008</name>
</gene>
<dbReference type="EMBL" id="CM000584">
    <property type="protein sequence ID" value="EWG46678.1"/>
    <property type="molecule type" value="Genomic_DNA"/>
</dbReference>
<protein>
    <submittedName>
        <fullName evidence="1">Uncharacterized protein</fullName>
    </submittedName>
</protein>
<dbReference type="GeneID" id="30072884"/>
<evidence type="ECO:0000313" key="1">
    <source>
        <dbReference type="EMBL" id="EWG46678.1"/>
    </source>
</evidence>
<evidence type="ECO:0000313" key="2">
    <source>
        <dbReference type="Proteomes" id="UP000009096"/>
    </source>
</evidence>
<keyword evidence="2" id="KW-1185">Reference proteome</keyword>
<accession>W7M522</accession>
<sequence length="44" mass="5270">MSSVEPPYLQFRMFFSFTKRIICEDPPAMRDLFDEDHTIFNAIL</sequence>
<dbReference type="OrthoDB" id="5086435at2759"/>
<dbReference type="RefSeq" id="XP_018752869.1">
    <property type="nucleotide sequence ID" value="XM_018905240.1"/>
</dbReference>
<dbReference type="VEuPathDB" id="FungiDB:FVEG_16008"/>
<dbReference type="KEGG" id="fvr:FVEG_16008"/>